<proteinExistence type="predicted"/>
<name>A0A060WV69_ONCMY</name>
<organism evidence="1 2">
    <name type="scientific">Oncorhynchus mykiss</name>
    <name type="common">Rainbow trout</name>
    <name type="synonym">Salmo gairdneri</name>
    <dbReference type="NCBI Taxonomy" id="8022"/>
    <lineage>
        <taxon>Eukaryota</taxon>
        <taxon>Metazoa</taxon>
        <taxon>Chordata</taxon>
        <taxon>Craniata</taxon>
        <taxon>Vertebrata</taxon>
        <taxon>Euteleostomi</taxon>
        <taxon>Actinopterygii</taxon>
        <taxon>Neopterygii</taxon>
        <taxon>Teleostei</taxon>
        <taxon>Protacanthopterygii</taxon>
        <taxon>Salmoniformes</taxon>
        <taxon>Salmonidae</taxon>
        <taxon>Salmoninae</taxon>
        <taxon>Oncorhynchus</taxon>
    </lineage>
</organism>
<evidence type="ECO:0000313" key="2">
    <source>
        <dbReference type="Proteomes" id="UP000193380"/>
    </source>
</evidence>
<protein>
    <submittedName>
        <fullName evidence="1">Uncharacterized protein</fullName>
    </submittedName>
</protein>
<accession>A0A060WV69</accession>
<dbReference type="EMBL" id="FR904749">
    <property type="protein sequence ID" value="CDQ71076.1"/>
    <property type="molecule type" value="Genomic_DNA"/>
</dbReference>
<gene>
    <name evidence="1" type="ORF">GSONMT00023228001</name>
</gene>
<dbReference type="Proteomes" id="UP000193380">
    <property type="component" value="Unassembled WGS sequence"/>
</dbReference>
<reference evidence="1" key="1">
    <citation type="journal article" date="2014" name="Nat. Commun.">
        <title>The rainbow trout genome provides novel insights into evolution after whole-genome duplication in vertebrates.</title>
        <authorList>
            <person name="Berthelot C."/>
            <person name="Brunet F."/>
            <person name="Chalopin D."/>
            <person name="Juanchich A."/>
            <person name="Bernard M."/>
            <person name="Noel B."/>
            <person name="Bento P."/>
            <person name="Da Silva C."/>
            <person name="Labadie K."/>
            <person name="Alberti A."/>
            <person name="Aury J.M."/>
            <person name="Louis A."/>
            <person name="Dehais P."/>
            <person name="Bardou P."/>
            <person name="Montfort J."/>
            <person name="Klopp C."/>
            <person name="Cabau C."/>
            <person name="Gaspin C."/>
            <person name="Thorgaard G.H."/>
            <person name="Boussaha M."/>
            <person name="Quillet E."/>
            <person name="Guyomard R."/>
            <person name="Galiana D."/>
            <person name="Bobe J."/>
            <person name="Volff J.N."/>
            <person name="Genet C."/>
            <person name="Wincker P."/>
            <person name="Jaillon O."/>
            <person name="Roest Crollius H."/>
            <person name="Guiguen Y."/>
        </authorList>
    </citation>
    <scope>NUCLEOTIDE SEQUENCE [LARGE SCALE GENOMIC DNA]</scope>
</reference>
<dbReference type="AlphaFoldDB" id="A0A060WV69"/>
<reference evidence="1" key="2">
    <citation type="submission" date="2014-03" db="EMBL/GenBank/DDBJ databases">
        <authorList>
            <person name="Genoscope - CEA"/>
        </authorList>
    </citation>
    <scope>NUCLEOTIDE SEQUENCE</scope>
</reference>
<evidence type="ECO:0000313" key="1">
    <source>
        <dbReference type="EMBL" id="CDQ71076.1"/>
    </source>
</evidence>
<dbReference type="PaxDb" id="8022-A0A060WV69"/>
<sequence>MEIRPDRFKIVAGKTLGKLHK</sequence>